<dbReference type="AlphaFoldDB" id="A0A1I1AL16"/>
<keyword evidence="1 10" id="KW-0540">Nuclease</keyword>
<dbReference type="Gene3D" id="3.100.10.20">
    <property type="entry name" value="CRISPR-associated endonuclease Cas1, N-terminal domain"/>
    <property type="match status" value="1"/>
</dbReference>
<comment type="subunit">
    <text evidence="9 10">Homodimer, forms a heterotetramer with a Cas2 homodimer.</text>
</comment>
<dbReference type="InterPro" id="IPR019856">
    <property type="entry name" value="CRISPR-assoc_Cas1_DVULG"/>
</dbReference>
<dbReference type="STRING" id="237679.SAMN04488072_12217"/>
<keyword evidence="6 10" id="KW-0051">Antiviral defense</keyword>
<dbReference type="NCBIfam" id="TIGR03640">
    <property type="entry name" value="cas1_DVULG"/>
    <property type="match status" value="1"/>
</dbReference>
<dbReference type="InterPro" id="IPR002729">
    <property type="entry name" value="CRISPR-assoc_Cas1"/>
</dbReference>
<keyword evidence="2 10" id="KW-0479">Metal-binding</keyword>
<evidence type="ECO:0000256" key="10">
    <source>
        <dbReference type="HAMAP-Rule" id="MF_01470"/>
    </source>
</evidence>
<name>A0A1I1AL16_9BACI</name>
<feature type="binding site" evidence="10">
    <location>
        <position position="249"/>
    </location>
    <ligand>
        <name>Mn(2+)</name>
        <dbReference type="ChEBI" id="CHEBI:29035"/>
    </ligand>
</feature>
<dbReference type="RefSeq" id="WP_090241454.1">
    <property type="nucleotide sequence ID" value="NZ_FOJW01000022.1"/>
</dbReference>
<keyword evidence="8 10" id="KW-0464">Manganese</keyword>
<dbReference type="GO" id="GO:0004520">
    <property type="term" value="F:DNA endonuclease activity"/>
    <property type="evidence" value="ECO:0007669"/>
    <property type="project" value="InterPro"/>
</dbReference>
<reference evidence="11 12" key="1">
    <citation type="submission" date="2016-10" db="EMBL/GenBank/DDBJ databases">
        <authorList>
            <person name="de Groot N.N."/>
        </authorList>
    </citation>
    <scope>NUCLEOTIDE SEQUENCE [LARGE SCALE GENOMIC DNA]</scope>
    <source>
        <strain evidence="11 12">CGMCC 1.3702</strain>
    </source>
</reference>
<organism evidence="11 12">
    <name type="scientific">Lentibacillus halodurans</name>
    <dbReference type="NCBI Taxonomy" id="237679"/>
    <lineage>
        <taxon>Bacteria</taxon>
        <taxon>Bacillati</taxon>
        <taxon>Bacillota</taxon>
        <taxon>Bacilli</taxon>
        <taxon>Bacillales</taxon>
        <taxon>Bacillaceae</taxon>
        <taxon>Lentibacillus</taxon>
    </lineage>
</organism>
<dbReference type="Gene3D" id="1.20.120.920">
    <property type="entry name" value="CRISPR-associated endonuclease Cas1, C-terminal domain"/>
    <property type="match status" value="1"/>
</dbReference>
<comment type="similarity">
    <text evidence="10">Belongs to the CRISPR-associated endonuclease Cas1 family.</text>
</comment>
<evidence type="ECO:0000256" key="1">
    <source>
        <dbReference type="ARBA" id="ARBA00022722"/>
    </source>
</evidence>
<dbReference type="GO" id="GO:0051607">
    <property type="term" value="P:defense response to virus"/>
    <property type="evidence" value="ECO:0007669"/>
    <property type="project" value="UniProtKB-UniRule"/>
</dbReference>
<keyword evidence="7 10" id="KW-0238">DNA-binding</keyword>
<dbReference type="InterPro" id="IPR050646">
    <property type="entry name" value="Cas1"/>
</dbReference>
<evidence type="ECO:0000313" key="11">
    <source>
        <dbReference type="EMBL" id="SFB38192.1"/>
    </source>
</evidence>
<evidence type="ECO:0000256" key="3">
    <source>
        <dbReference type="ARBA" id="ARBA00022759"/>
    </source>
</evidence>
<dbReference type="OrthoDB" id="9803119at2"/>
<evidence type="ECO:0000313" key="12">
    <source>
        <dbReference type="Proteomes" id="UP000198642"/>
    </source>
</evidence>
<dbReference type="GO" id="GO:0046872">
    <property type="term" value="F:metal ion binding"/>
    <property type="evidence" value="ECO:0007669"/>
    <property type="project" value="UniProtKB-UniRule"/>
</dbReference>
<evidence type="ECO:0000256" key="5">
    <source>
        <dbReference type="ARBA" id="ARBA00022842"/>
    </source>
</evidence>
<dbReference type="PANTHER" id="PTHR34353">
    <property type="entry name" value="CRISPR-ASSOCIATED ENDONUCLEASE CAS1 1"/>
    <property type="match status" value="1"/>
</dbReference>
<dbReference type="GO" id="GO:0003677">
    <property type="term" value="F:DNA binding"/>
    <property type="evidence" value="ECO:0007669"/>
    <property type="project" value="UniProtKB-KW"/>
</dbReference>
<dbReference type="NCBIfam" id="TIGR00287">
    <property type="entry name" value="cas1"/>
    <property type="match status" value="1"/>
</dbReference>
<comment type="cofactor">
    <cofactor evidence="10">
        <name>Mg(2+)</name>
        <dbReference type="ChEBI" id="CHEBI:18420"/>
    </cofactor>
    <cofactor evidence="10">
        <name>Mn(2+)</name>
        <dbReference type="ChEBI" id="CHEBI:29035"/>
    </cofactor>
</comment>
<evidence type="ECO:0000256" key="6">
    <source>
        <dbReference type="ARBA" id="ARBA00023118"/>
    </source>
</evidence>
<feature type="binding site" evidence="10">
    <location>
        <position position="234"/>
    </location>
    <ligand>
        <name>Mn(2+)</name>
        <dbReference type="ChEBI" id="CHEBI:29035"/>
    </ligand>
</feature>
<gene>
    <name evidence="10" type="primary">cas1</name>
    <name evidence="11" type="ORF">SAMN04488072_12217</name>
</gene>
<feature type="binding site" evidence="10">
    <location>
        <position position="166"/>
    </location>
    <ligand>
        <name>Mn(2+)</name>
        <dbReference type="ChEBI" id="CHEBI:29035"/>
    </ligand>
</feature>
<evidence type="ECO:0000256" key="4">
    <source>
        <dbReference type="ARBA" id="ARBA00022801"/>
    </source>
</evidence>
<protein>
    <recommendedName>
        <fullName evidence="10">CRISPR-associated endonuclease Cas1</fullName>
        <ecNumber evidence="10">3.1.-.-</ecNumber>
    </recommendedName>
</protein>
<keyword evidence="12" id="KW-1185">Reference proteome</keyword>
<proteinExistence type="inferred from homology"/>
<dbReference type="Pfam" id="PF01867">
    <property type="entry name" value="Cas_Cas1"/>
    <property type="match status" value="1"/>
</dbReference>
<dbReference type="GO" id="GO:0016787">
    <property type="term" value="F:hydrolase activity"/>
    <property type="evidence" value="ECO:0007669"/>
    <property type="project" value="UniProtKB-KW"/>
</dbReference>
<dbReference type="InterPro" id="IPR042211">
    <property type="entry name" value="CRISPR-assoc_Cas1_N"/>
</dbReference>
<keyword evidence="3 10" id="KW-0255">Endonuclease</keyword>
<dbReference type="EC" id="3.1.-.-" evidence="10"/>
<dbReference type="InterPro" id="IPR042206">
    <property type="entry name" value="CRISPR-assoc_Cas1_C"/>
</dbReference>
<dbReference type="EMBL" id="FOJW01000022">
    <property type="protein sequence ID" value="SFB38192.1"/>
    <property type="molecule type" value="Genomic_DNA"/>
</dbReference>
<comment type="function">
    <text evidence="10">CRISPR (clustered regularly interspaced short palindromic repeat), is an adaptive immune system that provides protection against mobile genetic elements (viruses, transposable elements and conjugative plasmids). CRISPR clusters contain spacers, sequences complementary to antecedent mobile elements, and target invading nucleic acids. CRISPR clusters are transcribed and processed into CRISPR RNA (crRNA). Acts as a dsDNA endonuclease. Involved in the integration of spacer DNA into the CRISPR cassette.</text>
</comment>
<dbReference type="PANTHER" id="PTHR34353:SF2">
    <property type="entry name" value="CRISPR-ASSOCIATED ENDONUCLEASE CAS1 1"/>
    <property type="match status" value="1"/>
</dbReference>
<dbReference type="HAMAP" id="MF_01470">
    <property type="entry name" value="Cas1"/>
    <property type="match status" value="1"/>
</dbReference>
<evidence type="ECO:0000256" key="8">
    <source>
        <dbReference type="ARBA" id="ARBA00023211"/>
    </source>
</evidence>
<keyword evidence="4 10" id="KW-0378">Hydrolase</keyword>
<evidence type="ECO:0000256" key="2">
    <source>
        <dbReference type="ARBA" id="ARBA00022723"/>
    </source>
</evidence>
<dbReference type="Proteomes" id="UP000198642">
    <property type="component" value="Unassembled WGS sequence"/>
</dbReference>
<keyword evidence="5 10" id="KW-0460">Magnesium</keyword>
<sequence length="343" mass="39330">MKQLLNTVYVSEPDMYLALKGKNVNLLKNNESIARIPLHNIEAISTFGHQGASPALMSECMEKNINLTFFTSSGRFRGRLTGKINGNVTLRKKQYRISDNEDESAKIARHMVVGKIFNSEQLLKRTIRDHALRVDVNHMNQIIDRLRDSRIDAMNCNHLDELRGIEGNAANAYYSVFEACILQQKDVFFFSERNRRPPLDPVNALLSFVYSLLASESASALEGVGLDSYVGFLHRDRPGRTSLALDIMEELRSIIADRFVLKMINRKQVNSNDFVTKENKAVILTNDARRNFLQLWQKEKQEEVTHPYLKEKVSWGLIPHVQALLLARYLRGDLDEYPPILIR</sequence>
<accession>A0A1I1AL16</accession>
<evidence type="ECO:0000256" key="7">
    <source>
        <dbReference type="ARBA" id="ARBA00023125"/>
    </source>
</evidence>
<dbReference type="GO" id="GO:0043571">
    <property type="term" value="P:maintenance of CRISPR repeat elements"/>
    <property type="evidence" value="ECO:0007669"/>
    <property type="project" value="UniProtKB-UniRule"/>
</dbReference>
<evidence type="ECO:0000256" key="9">
    <source>
        <dbReference type="ARBA" id="ARBA00038592"/>
    </source>
</evidence>